<organism evidence="1">
    <name type="scientific">Rhizobium sp. ZPR3</name>
    <dbReference type="NCBI Taxonomy" id="3158967"/>
    <lineage>
        <taxon>Bacteria</taxon>
        <taxon>Pseudomonadati</taxon>
        <taxon>Pseudomonadota</taxon>
        <taxon>Alphaproteobacteria</taxon>
        <taxon>Hyphomicrobiales</taxon>
        <taxon>Rhizobiaceae</taxon>
        <taxon>Rhizobium/Agrobacterium group</taxon>
        <taxon>Rhizobium</taxon>
    </lineage>
</organism>
<dbReference type="EMBL" id="CP157960">
    <property type="protein sequence ID" value="XBT93156.1"/>
    <property type="molecule type" value="Genomic_DNA"/>
</dbReference>
<gene>
    <name evidence="1" type="ORF">ABM479_01350</name>
</gene>
<protein>
    <submittedName>
        <fullName evidence="1">Uncharacterized protein</fullName>
    </submittedName>
</protein>
<dbReference type="RefSeq" id="WP_349957484.1">
    <property type="nucleotide sequence ID" value="NZ_CP157960.1"/>
</dbReference>
<sequence length="90" mass="9436">MAGIDVCAPAPGYEHSALTLNIALGVKINVGYFAATDRRSERIISPETEVSEEGATRCADDLSGVATHAKMDGCTMHPQSRKACANRSAA</sequence>
<dbReference type="AlphaFoldDB" id="A0AAU7RSK5"/>
<reference evidence="1" key="1">
    <citation type="submission" date="2024-06" db="EMBL/GenBank/DDBJ databases">
        <authorList>
            <person name="Li T."/>
            <person name="Gao R."/>
        </authorList>
    </citation>
    <scope>NUCLEOTIDE SEQUENCE</scope>
    <source>
        <strain evidence="1">ZPR3</strain>
    </source>
</reference>
<accession>A0AAU7RSK5</accession>
<proteinExistence type="predicted"/>
<name>A0AAU7RSK5_9HYPH</name>
<evidence type="ECO:0000313" key="1">
    <source>
        <dbReference type="EMBL" id="XBT93156.1"/>
    </source>
</evidence>